<reference evidence="1" key="1">
    <citation type="journal article" date="2023" name="G3 (Bethesda)">
        <title>Whole genome assembly and annotation of the endangered Caribbean coral Acropora cervicornis.</title>
        <authorList>
            <person name="Selwyn J.D."/>
            <person name="Vollmer S.V."/>
        </authorList>
    </citation>
    <scope>NUCLEOTIDE SEQUENCE</scope>
    <source>
        <strain evidence="1">K2</strain>
    </source>
</reference>
<evidence type="ECO:0000313" key="1">
    <source>
        <dbReference type="EMBL" id="KAK2552134.1"/>
    </source>
</evidence>
<sequence length="137" mass="15289">MPITEVKAEYPSLFDFTQIIAEFERILGVGTSVLGTFEANFHQVTDSILHVTKMKKGKTSEEIKKYLALLNNEYDDDGDDIEPTAGSLVESALALLAGYYVFMFNYPAGLTNFFLFLQKCILHIQDGKKLPASLISL</sequence>
<dbReference type="EMBL" id="JARQWQ010000090">
    <property type="protein sequence ID" value="KAK2552134.1"/>
    <property type="molecule type" value="Genomic_DNA"/>
</dbReference>
<evidence type="ECO:0000313" key="2">
    <source>
        <dbReference type="Proteomes" id="UP001249851"/>
    </source>
</evidence>
<dbReference type="Proteomes" id="UP001249851">
    <property type="component" value="Unassembled WGS sequence"/>
</dbReference>
<keyword evidence="2" id="KW-1185">Reference proteome</keyword>
<feature type="non-terminal residue" evidence="1">
    <location>
        <position position="1"/>
    </location>
</feature>
<comment type="caution">
    <text evidence="1">The sequence shown here is derived from an EMBL/GenBank/DDBJ whole genome shotgun (WGS) entry which is preliminary data.</text>
</comment>
<organism evidence="1 2">
    <name type="scientific">Acropora cervicornis</name>
    <name type="common">Staghorn coral</name>
    <dbReference type="NCBI Taxonomy" id="6130"/>
    <lineage>
        <taxon>Eukaryota</taxon>
        <taxon>Metazoa</taxon>
        <taxon>Cnidaria</taxon>
        <taxon>Anthozoa</taxon>
        <taxon>Hexacorallia</taxon>
        <taxon>Scleractinia</taxon>
        <taxon>Astrocoeniina</taxon>
        <taxon>Acroporidae</taxon>
        <taxon>Acropora</taxon>
    </lineage>
</organism>
<reference evidence="1" key="2">
    <citation type="journal article" date="2023" name="Science">
        <title>Genomic signatures of disease resistance in endangered staghorn corals.</title>
        <authorList>
            <person name="Vollmer S.V."/>
            <person name="Selwyn J.D."/>
            <person name="Despard B.A."/>
            <person name="Roesel C.L."/>
        </authorList>
    </citation>
    <scope>NUCLEOTIDE SEQUENCE</scope>
    <source>
        <strain evidence="1">K2</strain>
    </source>
</reference>
<protein>
    <submittedName>
        <fullName evidence="1">Uncharacterized protein</fullName>
    </submittedName>
</protein>
<gene>
    <name evidence="1" type="ORF">P5673_026891</name>
</gene>
<dbReference type="AlphaFoldDB" id="A0AAD9PZX0"/>
<accession>A0AAD9PZX0</accession>
<proteinExistence type="predicted"/>
<name>A0AAD9PZX0_ACRCE</name>